<proteinExistence type="predicted"/>
<keyword evidence="3" id="KW-1185">Reference proteome</keyword>
<organism evidence="2 3">
    <name type="scientific">Streptomyces marokkonensis</name>
    <dbReference type="NCBI Taxonomy" id="324855"/>
    <lineage>
        <taxon>Bacteria</taxon>
        <taxon>Bacillati</taxon>
        <taxon>Actinomycetota</taxon>
        <taxon>Actinomycetes</taxon>
        <taxon>Kitasatosporales</taxon>
        <taxon>Streptomycetaceae</taxon>
        <taxon>Streptomyces</taxon>
    </lineage>
</organism>
<feature type="region of interest" description="Disordered" evidence="1">
    <location>
        <begin position="72"/>
        <end position="94"/>
    </location>
</feature>
<gene>
    <name evidence="2" type="ORF">GCM10022384_48370</name>
</gene>
<protein>
    <submittedName>
        <fullName evidence="2">Uncharacterized protein</fullName>
    </submittedName>
</protein>
<dbReference type="SUPFAM" id="SSF88946">
    <property type="entry name" value="Sigma2 domain of RNA polymerase sigma factors"/>
    <property type="match status" value="1"/>
</dbReference>
<evidence type="ECO:0000256" key="1">
    <source>
        <dbReference type="SAM" id="MobiDB-lite"/>
    </source>
</evidence>
<dbReference type="EMBL" id="BAABCQ010000111">
    <property type="protein sequence ID" value="GAA3995342.1"/>
    <property type="molecule type" value="Genomic_DNA"/>
</dbReference>
<dbReference type="Proteomes" id="UP001500034">
    <property type="component" value="Unassembled WGS sequence"/>
</dbReference>
<dbReference type="Gene3D" id="1.10.1740.10">
    <property type="match status" value="1"/>
</dbReference>
<evidence type="ECO:0000313" key="2">
    <source>
        <dbReference type="EMBL" id="GAA3995342.1"/>
    </source>
</evidence>
<sequence length="94" mass="10302">MPVRPAAEGDRTEADELLTLVAEGCRKAFEELYELVFGPVFELVRRVVRDPAQSEEVAQEVLLELTVRRAVRPGSRTRGDPDAGRAGLRVGPGT</sequence>
<dbReference type="InterPro" id="IPR013325">
    <property type="entry name" value="RNA_pol_sigma_r2"/>
</dbReference>
<evidence type="ECO:0000313" key="3">
    <source>
        <dbReference type="Proteomes" id="UP001500034"/>
    </source>
</evidence>
<accession>A0ABP7RBQ9</accession>
<reference evidence="3" key="1">
    <citation type="journal article" date="2019" name="Int. J. Syst. Evol. Microbiol.">
        <title>The Global Catalogue of Microorganisms (GCM) 10K type strain sequencing project: providing services to taxonomists for standard genome sequencing and annotation.</title>
        <authorList>
            <consortium name="The Broad Institute Genomics Platform"/>
            <consortium name="The Broad Institute Genome Sequencing Center for Infectious Disease"/>
            <person name="Wu L."/>
            <person name="Ma J."/>
        </authorList>
    </citation>
    <scope>NUCLEOTIDE SEQUENCE [LARGE SCALE GENOMIC DNA]</scope>
    <source>
        <strain evidence="3">JCM 17027</strain>
    </source>
</reference>
<comment type="caution">
    <text evidence="2">The sequence shown here is derived from an EMBL/GenBank/DDBJ whole genome shotgun (WGS) entry which is preliminary data.</text>
</comment>
<name>A0ABP7RBQ9_9ACTN</name>